<evidence type="ECO:0000313" key="5">
    <source>
        <dbReference type="Proteomes" id="UP001151760"/>
    </source>
</evidence>
<dbReference type="PANTHER" id="PTHR45717:SF20">
    <property type="entry name" value="OS07G0598500 PROTEIN"/>
    <property type="match status" value="1"/>
</dbReference>
<sequence>MLSITNRLKKLKTHFQIRSYTTATATISTRNESNKKESLYSRISPLGDPKLAMTPELDNWVQKGFKVRLSELKQIIHDLRKRRRFHHALEVSEWMNKKGMCAFTPTDHAVQLDLIGKVHGFVEAEKYFNALTEEDKNGKTYGALLHCYVRQRETDKSLSHFEKMKEKGFVESPVTYNDIMCLYIRSSETDKVLDVLKEMKTNGVNPDNLSYRMCINSYGDKLDIEGMEKVLSEMEKDSNIVMDWNTYAVVANCYIKEKLTDKANNALKKAEKLVAKDGLGYNHLISLHARLGNKEDVLRLWGLQKTACKRQINRDYTTMVKSLVRIEEFEKAEKLLVEWKSSGNVYDFQVPLILIDGYLKKDLSDKAKDLLDNLVNERKATTPDIWGLVADSFLKKGDVQKALSCMDCAFSLPLGKKDWKLDSKTVYKLFKGFGEKASIRELSDVKVFVLELRRFVKVDRETHHTFMKAYINSDKDPDFLDYYMKVAGIEEDEETRNFLNGLMKK</sequence>
<reference evidence="4" key="1">
    <citation type="journal article" date="2022" name="Int. J. Mol. Sci.">
        <title>Draft Genome of Tanacetum Coccineum: Genomic Comparison of Closely Related Tanacetum-Family Plants.</title>
        <authorList>
            <person name="Yamashiro T."/>
            <person name="Shiraishi A."/>
            <person name="Nakayama K."/>
            <person name="Satake H."/>
        </authorList>
    </citation>
    <scope>NUCLEOTIDE SEQUENCE</scope>
</reference>
<dbReference type="NCBIfam" id="TIGR00756">
    <property type="entry name" value="PPR"/>
    <property type="match status" value="3"/>
</dbReference>
<keyword evidence="5" id="KW-1185">Reference proteome</keyword>
<dbReference type="Pfam" id="PF13041">
    <property type="entry name" value="PPR_2"/>
    <property type="match status" value="1"/>
</dbReference>
<proteinExistence type="inferred from homology"/>
<dbReference type="Proteomes" id="UP001151760">
    <property type="component" value="Unassembled WGS sequence"/>
</dbReference>
<dbReference type="PANTHER" id="PTHR45717">
    <property type="entry name" value="OS12G0527900 PROTEIN"/>
    <property type="match status" value="1"/>
</dbReference>
<evidence type="ECO:0000256" key="3">
    <source>
        <dbReference type="PROSITE-ProRule" id="PRU00708"/>
    </source>
</evidence>
<keyword evidence="2" id="KW-0677">Repeat</keyword>
<gene>
    <name evidence="4" type="ORF">Tco_1132007</name>
</gene>
<dbReference type="PROSITE" id="PS51375">
    <property type="entry name" value="PPR"/>
    <property type="match status" value="2"/>
</dbReference>
<feature type="repeat" description="PPR" evidence="3">
    <location>
        <begin position="137"/>
        <end position="171"/>
    </location>
</feature>
<dbReference type="EMBL" id="BQNB010021743">
    <property type="protein sequence ID" value="GJU09611.1"/>
    <property type="molecule type" value="Genomic_DNA"/>
</dbReference>
<name>A0ABQ5JAP2_9ASTR</name>
<comment type="similarity">
    <text evidence="1">Belongs to the PPR family. P subfamily.</text>
</comment>
<evidence type="ECO:0000256" key="1">
    <source>
        <dbReference type="ARBA" id="ARBA00007626"/>
    </source>
</evidence>
<dbReference type="InterPro" id="IPR002885">
    <property type="entry name" value="PPR_rpt"/>
</dbReference>
<reference evidence="4" key="2">
    <citation type="submission" date="2022-01" db="EMBL/GenBank/DDBJ databases">
        <authorList>
            <person name="Yamashiro T."/>
            <person name="Shiraishi A."/>
            <person name="Satake H."/>
            <person name="Nakayama K."/>
        </authorList>
    </citation>
    <scope>NUCLEOTIDE SEQUENCE</scope>
</reference>
<dbReference type="Gene3D" id="1.25.40.10">
    <property type="entry name" value="Tetratricopeptide repeat domain"/>
    <property type="match status" value="3"/>
</dbReference>
<protein>
    <submittedName>
        <fullName evidence="4">Pentatricopeptide repeat-containing protein</fullName>
    </submittedName>
</protein>
<dbReference type="InterPro" id="IPR011990">
    <property type="entry name" value="TPR-like_helical_dom_sf"/>
</dbReference>
<dbReference type="SUPFAM" id="SSF48452">
    <property type="entry name" value="TPR-like"/>
    <property type="match status" value="1"/>
</dbReference>
<organism evidence="4 5">
    <name type="scientific">Tanacetum coccineum</name>
    <dbReference type="NCBI Taxonomy" id="301880"/>
    <lineage>
        <taxon>Eukaryota</taxon>
        <taxon>Viridiplantae</taxon>
        <taxon>Streptophyta</taxon>
        <taxon>Embryophyta</taxon>
        <taxon>Tracheophyta</taxon>
        <taxon>Spermatophyta</taxon>
        <taxon>Magnoliopsida</taxon>
        <taxon>eudicotyledons</taxon>
        <taxon>Gunneridae</taxon>
        <taxon>Pentapetalae</taxon>
        <taxon>asterids</taxon>
        <taxon>campanulids</taxon>
        <taxon>Asterales</taxon>
        <taxon>Asteraceae</taxon>
        <taxon>Asteroideae</taxon>
        <taxon>Anthemideae</taxon>
        <taxon>Anthemidinae</taxon>
        <taxon>Tanacetum</taxon>
    </lineage>
</organism>
<feature type="repeat" description="PPR" evidence="3">
    <location>
        <begin position="172"/>
        <end position="206"/>
    </location>
</feature>
<evidence type="ECO:0000313" key="4">
    <source>
        <dbReference type="EMBL" id="GJU09611.1"/>
    </source>
</evidence>
<evidence type="ECO:0000256" key="2">
    <source>
        <dbReference type="ARBA" id="ARBA00022737"/>
    </source>
</evidence>
<dbReference type="Pfam" id="PF01535">
    <property type="entry name" value="PPR"/>
    <property type="match status" value="3"/>
</dbReference>
<accession>A0ABQ5JAP2</accession>
<comment type="caution">
    <text evidence="4">The sequence shown here is derived from an EMBL/GenBank/DDBJ whole genome shotgun (WGS) entry which is preliminary data.</text>
</comment>